<protein>
    <submittedName>
        <fullName evidence="1">Uncharacterized protein</fullName>
    </submittedName>
</protein>
<dbReference type="EMBL" id="BAABME010004854">
    <property type="protein sequence ID" value="GAA0163801.1"/>
    <property type="molecule type" value="Genomic_DNA"/>
</dbReference>
<sequence>MAQDLQRAEERRRADLQRAEKRMLVTLHAAQFAGRERDDLLIAYHQEIPIRNCRSGASVLADLVLNNQSRLPQLTSFVEE</sequence>
<dbReference type="AlphaFoldDB" id="A0AAV3QKL1"/>
<organism evidence="1 2">
    <name type="scientific">Lithospermum erythrorhizon</name>
    <name type="common">Purple gromwell</name>
    <name type="synonym">Lithospermum officinale var. erythrorhizon</name>
    <dbReference type="NCBI Taxonomy" id="34254"/>
    <lineage>
        <taxon>Eukaryota</taxon>
        <taxon>Viridiplantae</taxon>
        <taxon>Streptophyta</taxon>
        <taxon>Embryophyta</taxon>
        <taxon>Tracheophyta</taxon>
        <taxon>Spermatophyta</taxon>
        <taxon>Magnoliopsida</taxon>
        <taxon>eudicotyledons</taxon>
        <taxon>Gunneridae</taxon>
        <taxon>Pentapetalae</taxon>
        <taxon>asterids</taxon>
        <taxon>lamiids</taxon>
        <taxon>Boraginales</taxon>
        <taxon>Boraginaceae</taxon>
        <taxon>Boraginoideae</taxon>
        <taxon>Lithospermeae</taxon>
        <taxon>Lithospermum</taxon>
    </lineage>
</organism>
<reference evidence="1 2" key="1">
    <citation type="submission" date="2024-01" db="EMBL/GenBank/DDBJ databases">
        <title>The complete chloroplast genome sequence of Lithospermum erythrorhizon: insights into the phylogenetic relationship among Boraginaceae species and the maternal lineages of purple gromwells.</title>
        <authorList>
            <person name="Okada T."/>
            <person name="Watanabe K."/>
        </authorList>
    </citation>
    <scope>NUCLEOTIDE SEQUENCE [LARGE SCALE GENOMIC DNA]</scope>
</reference>
<gene>
    <name evidence="1" type="ORF">LIER_19580</name>
</gene>
<accession>A0AAV3QKL1</accession>
<name>A0AAV3QKL1_LITER</name>
<proteinExistence type="predicted"/>
<dbReference type="Proteomes" id="UP001454036">
    <property type="component" value="Unassembled WGS sequence"/>
</dbReference>
<evidence type="ECO:0000313" key="2">
    <source>
        <dbReference type="Proteomes" id="UP001454036"/>
    </source>
</evidence>
<comment type="caution">
    <text evidence="1">The sequence shown here is derived from an EMBL/GenBank/DDBJ whole genome shotgun (WGS) entry which is preliminary data.</text>
</comment>
<evidence type="ECO:0000313" key="1">
    <source>
        <dbReference type="EMBL" id="GAA0163801.1"/>
    </source>
</evidence>
<keyword evidence="2" id="KW-1185">Reference proteome</keyword>